<protein>
    <submittedName>
        <fullName evidence="1">Uncharacterized protein</fullName>
    </submittedName>
</protein>
<evidence type="ECO:0000313" key="1">
    <source>
        <dbReference type="EMBL" id="CAG6725335.1"/>
    </source>
</evidence>
<reference evidence="1" key="1">
    <citation type="submission" date="2021-05" db="EMBL/GenBank/DDBJ databases">
        <authorList>
            <person name="Alioto T."/>
            <person name="Alioto T."/>
            <person name="Gomez Garrido J."/>
        </authorList>
    </citation>
    <scope>NUCLEOTIDE SEQUENCE</scope>
</reference>
<name>A0A8D8YAU5_9HEMI</name>
<dbReference type="EMBL" id="HBUF01369355">
    <property type="protein sequence ID" value="CAG6725335.1"/>
    <property type="molecule type" value="Transcribed_RNA"/>
</dbReference>
<accession>A0A8D8YAU5</accession>
<sequence>MMFSRLPNISHVLTSRVIRGNLIHRLHRTTAPATLTYLIDHFPISSPHIFINISTKMDTMKTGYLTYLLLKQHLYVDVDGYIILICKKMNIMDFVELGIYPGKYEKNLTDSAKIVR</sequence>
<dbReference type="AlphaFoldDB" id="A0A8D8YAU5"/>
<proteinExistence type="predicted"/>
<organism evidence="1">
    <name type="scientific">Cacopsylla melanoneura</name>
    <dbReference type="NCBI Taxonomy" id="428564"/>
    <lineage>
        <taxon>Eukaryota</taxon>
        <taxon>Metazoa</taxon>
        <taxon>Ecdysozoa</taxon>
        <taxon>Arthropoda</taxon>
        <taxon>Hexapoda</taxon>
        <taxon>Insecta</taxon>
        <taxon>Pterygota</taxon>
        <taxon>Neoptera</taxon>
        <taxon>Paraneoptera</taxon>
        <taxon>Hemiptera</taxon>
        <taxon>Sternorrhyncha</taxon>
        <taxon>Psylloidea</taxon>
        <taxon>Psyllidae</taxon>
        <taxon>Psyllinae</taxon>
        <taxon>Cacopsylla</taxon>
    </lineage>
</organism>